<dbReference type="EMBL" id="JAHPYS010000012">
    <property type="protein sequence ID" value="MBU9138599.1"/>
    <property type="molecule type" value="Genomic_DNA"/>
</dbReference>
<reference evidence="3" key="1">
    <citation type="submission" date="2015-10" db="EMBL/GenBank/DDBJ databases">
        <title>Extensive mobilome-driven genome diversification in gut-associated Bacteroides vulgatus mpk.</title>
        <authorList>
            <person name="Beier S."/>
            <person name="Lange A."/>
            <person name="Huson D.H."/>
            <person name="Frick J.-S."/>
            <person name="Autenrieth I.B."/>
        </authorList>
    </citation>
    <scope>NUCLEOTIDE SEQUENCE [LARGE SCALE GENOMIC DNA]</scope>
    <source>
        <strain evidence="3">mpk</strain>
    </source>
</reference>
<keyword evidence="1" id="KW-0347">Helicase</keyword>
<dbReference type="SUPFAM" id="SSF52540">
    <property type="entry name" value="P-loop containing nucleoside triphosphate hydrolases"/>
    <property type="match status" value="1"/>
</dbReference>
<dbReference type="Pfam" id="PF13245">
    <property type="entry name" value="AAA_19"/>
    <property type="match status" value="1"/>
</dbReference>
<keyword evidence="1" id="KW-0067">ATP-binding</keyword>
<dbReference type="InterPro" id="IPR027417">
    <property type="entry name" value="P-loop_NTPase"/>
</dbReference>
<dbReference type="Gene3D" id="3.40.50.300">
    <property type="entry name" value="P-loop containing nucleotide triphosphate hydrolases"/>
    <property type="match status" value="2"/>
</dbReference>
<dbReference type="EMBL" id="CP013020">
    <property type="protein sequence ID" value="ALK85836.1"/>
    <property type="molecule type" value="Genomic_DNA"/>
</dbReference>
<dbReference type="PATRIC" id="fig|821.40.peg.3932"/>
<organism evidence="1 3">
    <name type="scientific">Phocaeicola vulgatus</name>
    <name type="common">Bacteroides vulgatus</name>
    <dbReference type="NCBI Taxonomy" id="821"/>
    <lineage>
        <taxon>Bacteria</taxon>
        <taxon>Pseudomonadati</taxon>
        <taxon>Bacteroidota</taxon>
        <taxon>Bacteroidia</taxon>
        <taxon>Bacteroidales</taxon>
        <taxon>Bacteroidaceae</taxon>
        <taxon>Phocaeicola</taxon>
    </lineage>
</organism>
<protein>
    <submittedName>
        <fullName evidence="2">AAA family ATPase</fullName>
    </submittedName>
    <submittedName>
        <fullName evidence="1">DNA helicase II related protein</fullName>
    </submittedName>
</protein>
<evidence type="ECO:0000313" key="1">
    <source>
        <dbReference type="EMBL" id="ALK85836.1"/>
    </source>
</evidence>
<reference evidence="1 3" key="2">
    <citation type="journal article" date="2016" name="Genome Biol. Evol.">
        <title>Extensive mobilome-driven genome diversification in mouse gut-associated Bacteroides vulgatus mpk.</title>
        <authorList>
            <person name="Lange A."/>
            <person name="Beier S."/>
            <person name="Steimle A."/>
            <person name="Autenrieth I.B."/>
            <person name="Huson D.H."/>
            <person name="Frick J.S."/>
        </authorList>
    </citation>
    <scope>NUCLEOTIDE SEQUENCE [LARGE SCALE GENOMIC DNA]</scope>
    <source>
        <strain evidence="1">Mpk</strain>
        <strain evidence="3">mpk</strain>
    </source>
</reference>
<dbReference type="Proteomes" id="UP000061587">
    <property type="component" value="Chromosome"/>
</dbReference>
<sequence length="880" mass="101717">MREYYEHIKAKASLSMQDVIETCRSLTPSDYKTRPYRFPDLHNGVALLDNEDALNCYIAAYGEMHMIKCRSALQNFPFDNISGSIEIVDWGCGQGIGSMCVVDCFKEHDLLQWLKQITLIEPSKIALERAEINLTIATNGAVCIQPIQNYLPGAGKENEIHELGYRYKNVIHIFSNILDIDSIDLGKLANIVGDKSRNNIILCIGPKNSNAYKIEQFCSIFGEQDYFSNVDDSQYGKTSDTFYTFTCKTKCFVYNGNPLNVNNIENIMVPDFTDSKNTVYNEYDPRLAVQNGIISEELRLIYLYLLNQISPNDIILIKQKIYGKKADLVLICEKKGILIINICNRFLTKSDVFDDVNEDNELEENDINPIEDENNIFIKDIVETGLEFFRQNELLFKKAEEDKKNYSLVKTAIFFTENTTEEIKEIFEKEDTKFISLLGKDVINNKTRMMSALNWLNLNQERESFDKQLFYSILKELTPKWHSYRQGKSINLTTIQRNLSQSIAKRKQKISGVAGAGKTQVLATRAVNAQIRTGGNILILTYNKTLSNYLRYRINDVRADFYWNKLHISHYHYFFKEQAQTIGKHVYFNSFDNTTFFDNKENDIEHFDAIFIDEVQSYKSEWLQILYNKFLKENGEFVVFGDPKQNIYNRDTDSNGDIRIGVIGGEWNRQLSKCHRFANNQLTSLAKKFQNDFGFINADNFEKAELLQDGMFTCLKYMYNNSGININKLTQIISSILRIEGFDVNETVILGQNSIILKDIEYNYRKTTNEPTITTFIPIDEKNKLKDDTVKKLKFTMMDRGLKFSTIHSFQGWDAANVIILLQPEGDGNGYTINKSLNKPEVIYTAITRSKQNIVIINNGNTLYHNFFKRNMINEDYMNK</sequence>
<evidence type="ECO:0000313" key="3">
    <source>
        <dbReference type="Proteomes" id="UP000061587"/>
    </source>
</evidence>
<dbReference type="GO" id="GO:0004386">
    <property type="term" value="F:helicase activity"/>
    <property type="evidence" value="ECO:0007669"/>
    <property type="project" value="UniProtKB-KW"/>
</dbReference>
<dbReference type="RefSeq" id="WP_057099256.1">
    <property type="nucleotide sequence ID" value="NZ_JAHPYS010000012.1"/>
</dbReference>
<accession>A0A0P0LJL1</accession>
<dbReference type="Proteomes" id="UP000736888">
    <property type="component" value="Unassembled WGS sequence"/>
</dbReference>
<keyword evidence="1" id="KW-0547">Nucleotide-binding</keyword>
<dbReference type="AlphaFoldDB" id="A0A0P0LJL1"/>
<proteinExistence type="predicted"/>
<reference evidence="2" key="3">
    <citation type="submission" date="2021-06" db="EMBL/GenBank/DDBJ databases">
        <title>Collection of gut derived symbiotic bacterial strains cultured from healthy donors.</title>
        <authorList>
            <person name="Lin H."/>
            <person name="Littmann E."/>
            <person name="Pamer E.G."/>
        </authorList>
    </citation>
    <scope>NUCLEOTIDE SEQUENCE</scope>
    <source>
        <strain evidence="2">MSK.6.33</strain>
    </source>
</reference>
<evidence type="ECO:0000313" key="2">
    <source>
        <dbReference type="EMBL" id="MBU9138599.1"/>
    </source>
</evidence>
<gene>
    <name evidence="1" type="ORF">BvMPK_3266</name>
    <name evidence="2" type="ORF">KTG10_07510</name>
</gene>
<keyword evidence="1" id="KW-0378">Hydrolase</keyword>
<name>A0A0P0LJL1_PHOVU</name>